<dbReference type="CDD" id="cd06558">
    <property type="entry name" value="crotonase-like"/>
    <property type="match status" value="1"/>
</dbReference>
<keyword evidence="6" id="KW-0442">Lipid degradation</keyword>
<dbReference type="Pfam" id="PF02737">
    <property type="entry name" value="3HCDH_N"/>
    <property type="match status" value="1"/>
</dbReference>
<keyword evidence="8" id="KW-0520">NAD</keyword>
<keyword evidence="9" id="KW-0443">Lipid metabolism</keyword>
<dbReference type="EC" id="4.2.1.17" evidence="4"/>
<dbReference type="GO" id="GO:0004300">
    <property type="term" value="F:enoyl-CoA hydratase activity"/>
    <property type="evidence" value="ECO:0007669"/>
    <property type="project" value="UniProtKB-EC"/>
</dbReference>
<dbReference type="InterPro" id="IPR036291">
    <property type="entry name" value="NAD(P)-bd_dom_sf"/>
</dbReference>
<evidence type="ECO:0000256" key="5">
    <source>
        <dbReference type="ARBA" id="ARBA00022832"/>
    </source>
</evidence>
<evidence type="ECO:0000256" key="6">
    <source>
        <dbReference type="ARBA" id="ARBA00022963"/>
    </source>
</evidence>
<keyword evidence="11" id="KW-0511">Multifunctional enzyme</keyword>
<evidence type="ECO:0000256" key="8">
    <source>
        <dbReference type="ARBA" id="ARBA00023027"/>
    </source>
</evidence>
<gene>
    <name evidence="16" type="ORF">FCL42_12145</name>
</gene>
<dbReference type="PANTHER" id="PTHR43612">
    <property type="entry name" value="TRIFUNCTIONAL ENZYME SUBUNIT ALPHA"/>
    <property type="match status" value="1"/>
</dbReference>
<dbReference type="PANTHER" id="PTHR43612:SF3">
    <property type="entry name" value="TRIFUNCTIONAL ENZYME SUBUNIT ALPHA, MITOCHONDRIAL"/>
    <property type="match status" value="1"/>
</dbReference>
<feature type="domain" description="3-hydroxyacyl-CoA dehydrogenase C-terminal" evidence="14">
    <location>
        <begin position="496"/>
        <end position="595"/>
    </location>
</feature>
<dbReference type="Gene3D" id="3.40.50.720">
    <property type="entry name" value="NAD(P)-binding Rossmann-like Domain"/>
    <property type="match status" value="1"/>
</dbReference>
<dbReference type="RefSeq" id="WP_136863692.1">
    <property type="nucleotide sequence ID" value="NZ_SWCJ01000008.1"/>
</dbReference>
<comment type="similarity">
    <text evidence="13">Belongs to the enoyl-CoA hydratase/isomerase family.</text>
</comment>
<dbReference type="AlphaFoldDB" id="A0A4U1BM64"/>
<comment type="caution">
    <text evidence="16">The sequence shown here is derived from an EMBL/GenBank/DDBJ whole genome shotgun (WGS) entry which is preliminary data.</text>
</comment>
<dbReference type="SUPFAM" id="SSF52096">
    <property type="entry name" value="ClpP/crotonase"/>
    <property type="match status" value="1"/>
</dbReference>
<dbReference type="SUPFAM" id="SSF48179">
    <property type="entry name" value="6-phosphogluconate dehydrogenase C-terminal domain-like"/>
    <property type="match status" value="2"/>
</dbReference>
<evidence type="ECO:0000313" key="16">
    <source>
        <dbReference type="EMBL" id="TKB54557.1"/>
    </source>
</evidence>
<evidence type="ECO:0000256" key="7">
    <source>
        <dbReference type="ARBA" id="ARBA00023002"/>
    </source>
</evidence>
<keyword evidence="7" id="KW-0560">Oxidoreductase</keyword>
<evidence type="ECO:0000259" key="14">
    <source>
        <dbReference type="Pfam" id="PF00725"/>
    </source>
</evidence>
<evidence type="ECO:0000256" key="13">
    <source>
        <dbReference type="RuleBase" id="RU003707"/>
    </source>
</evidence>
<evidence type="ECO:0000256" key="3">
    <source>
        <dbReference type="ARBA" id="ARBA00008750"/>
    </source>
</evidence>
<dbReference type="PROSITE" id="PS00166">
    <property type="entry name" value="ENOYL_COA_HYDRATASE"/>
    <property type="match status" value="1"/>
</dbReference>
<evidence type="ECO:0000259" key="15">
    <source>
        <dbReference type="Pfam" id="PF02737"/>
    </source>
</evidence>
<dbReference type="UniPathway" id="UPA00659"/>
<dbReference type="OrthoDB" id="5389341at2"/>
<dbReference type="EMBL" id="SWCJ01000008">
    <property type="protein sequence ID" value="TKB54557.1"/>
    <property type="molecule type" value="Genomic_DNA"/>
</dbReference>
<evidence type="ECO:0000256" key="2">
    <source>
        <dbReference type="ARBA" id="ARBA00007005"/>
    </source>
</evidence>
<dbReference type="Gene3D" id="3.90.226.10">
    <property type="entry name" value="2-enoyl-CoA Hydratase, Chain A, domain 1"/>
    <property type="match status" value="1"/>
</dbReference>
<comment type="pathway">
    <text evidence="1">Lipid metabolism; fatty acid beta-oxidation.</text>
</comment>
<evidence type="ECO:0000256" key="11">
    <source>
        <dbReference type="ARBA" id="ARBA00023268"/>
    </source>
</evidence>
<name>A0A4U1BM64_9GAMM</name>
<evidence type="ECO:0000256" key="12">
    <source>
        <dbReference type="ARBA" id="ARBA00049556"/>
    </source>
</evidence>
<proteinExistence type="inferred from homology"/>
<dbReference type="GO" id="GO:0070403">
    <property type="term" value="F:NAD+ binding"/>
    <property type="evidence" value="ECO:0007669"/>
    <property type="project" value="InterPro"/>
</dbReference>
<sequence>MNSVRIEQDQSGIVHLILDKQGASANLMDDAFRADMAKAVIELGQLDYPGIIIRSAKSTFFAGGDLVKIAGVTKDNADEFYQMVESIKASLRALETGGKPVVACINGAALGGGWEIALACHYRIALNHKAVKVGLPEVTLGLLPGGGGVARTVRKFGLEQAMPLLTEGKQFSAEQAQNIGLIEALATDEAEMLVMAKAFIEANPQISQPWDQKGFRLPGGSPSSPKLAPMLAVAPAVLKQKTKGVLPAPEAILSAMAEGAQVDFDTACRIESRYFVELVTGQVAKNFINTFWFQLNEVKAGASRPDGIAPSKVTKVGVLGAGMMGAGIAYSAAKRGIEVVLKDISLAAAQRGKDYSARLLDKQIQRGRSSEQQKAALLQRITPTDSADALAGCDLVIEAVFEDRGLKAKVTQEAEAQISESALFASNTSTLPITGLAQASSRPENFIGLHFFSPVDKMPLVEIICGEQTSDASLARAYDFVLQLGKTPIVVNDSRGFFTSRVFGTFTNEGIAMLGEGVSAAAIENAALLCGFPVGPLAVSDEVSLTLMEKIRNQTIHDLAAEGIEQAPQGGDATIDRMIELERPGKLAGQGFYDYPDSGKKHLWQGLEAQFFQAQAQLPLQEIKDRLLFIMAIETARCVEEQVLTSSRDANIGSIFGIGYPTWTGGALQFINQYGVEPFVARADQLAEKFGDRFRVPASLRDMAASGQRY</sequence>
<keyword evidence="10" id="KW-0456">Lyase</keyword>
<dbReference type="InterPro" id="IPR001753">
    <property type="entry name" value="Enoyl-CoA_hydra/iso"/>
</dbReference>
<dbReference type="InterPro" id="IPR006176">
    <property type="entry name" value="3-OHacyl-CoA_DH_NAD-bd"/>
</dbReference>
<evidence type="ECO:0000256" key="4">
    <source>
        <dbReference type="ARBA" id="ARBA00012076"/>
    </source>
</evidence>
<evidence type="ECO:0000313" key="17">
    <source>
        <dbReference type="Proteomes" id="UP000305675"/>
    </source>
</evidence>
<dbReference type="InterPro" id="IPR008927">
    <property type="entry name" value="6-PGluconate_DH-like_C_sf"/>
</dbReference>
<dbReference type="FunFam" id="1.10.1040.50:FF:000005">
    <property type="entry name" value="Probable 3-hydroxyacyl-CoA dehydrogenase"/>
    <property type="match status" value="1"/>
</dbReference>
<dbReference type="SUPFAM" id="SSF51735">
    <property type="entry name" value="NAD(P)-binding Rossmann-fold domains"/>
    <property type="match status" value="1"/>
</dbReference>
<protein>
    <recommendedName>
        <fullName evidence="4">enoyl-CoA hydratase</fullName>
        <ecNumber evidence="4">4.2.1.17</ecNumber>
    </recommendedName>
</protein>
<comment type="catalytic activity">
    <reaction evidence="12">
        <text>a (3S)-3-hydroxyacyl-CoA + NAD(+) = a 3-oxoacyl-CoA + NADH + H(+)</text>
        <dbReference type="Rhea" id="RHEA:22432"/>
        <dbReference type="ChEBI" id="CHEBI:15378"/>
        <dbReference type="ChEBI" id="CHEBI:57318"/>
        <dbReference type="ChEBI" id="CHEBI:57540"/>
        <dbReference type="ChEBI" id="CHEBI:57945"/>
        <dbReference type="ChEBI" id="CHEBI:90726"/>
        <dbReference type="EC" id="1.1.1.35"/>
    </reaction>
</comment>
<dbReference type="Gene3D" id="1.10.1040.50">
    <property type="match status" value="1"/>
</dbReference>
<dbReference type="FunFam" id="3.40.50.720:FF:000009">
    <property type="entry name" value="Fatty oxidation complex, alpha subunit"/>
    <property type="match status" value="1"/>
</dbReference>
<dbReference type="GO" id="GO:0006635">
    <property type="term" value="P:fatty acid beta-oxidation"/>
    <property type="evidence" value="ECO:0007669"/>
    <property type="project" value="UniProtKB-UniPathway"/>
</dbReference>
<dbReference type="InterPro" id="IPR029045">
    <property type="entry name" value="ClpP/crotonase-like_dom_sf"/>
</dbReference>
<reference evidence="16 17" key="1">
    <citation type="submission" date="2019-04" db="EMBL/GenBank/DDBJ databases">
        <authorList>
            <person name="Hwang J.C."/>
        </authorList>
    </citation>
    <scope>NUCLEOTIDE SEQUENCE [LARGE SCALE GENOMIC DNA]</scope>
    <source>
        <strain evidence="16 17">IMCC35002</strain>
    </source>
</reference>
<feature type="domain" description="3-hydroxyacyl-CoA dehydrogenase NAD binding" evidence="15">
    <location>
        <begin position="315"/>
        <end position="493"/>
    </location>
</feature>
<evidence type="ECO:0000256" key="9">
    <source>
        <dbReference type="ARBA" id="ARBA00023098"/>
    </source>
</evidence>
<evidence type="ECO:0000256" key="10">
    <source>
        <dbReference type="ARBA" id="ARBA00023239"/>
    </source>
</evidence>
<keyword evidence="5" id="KW-0276">Fatty acid metabolism</keyword>
<dbReference type="InterPro" id="IPR018376">
    <property type="entry name" value="Enoyl-CoA_hyd/isom_CS"/>
</dbReference>
<comment type="similarity">
    <text evidence="3">In the N-terminal section; belongs to the enoyl-CoA hydratase/isomerase family.</text>
</comment>
<accession>A0A4U1BM64</accession>
<keyword evidence="17" id="KW-1185">Reference proteome</keyword>
<dbReference type="InterPro" id="IPR050136">
    <property type="entry name" value="FA_oxidation_alpha_subunit"/>
</dbReference>
<dbReference type="Pfam" id="PF00378">
    <property type="entry name" value="ECH_1"/>
    <property type="match status" value="1"/>
</dbReference>
<dbReference type="InterPro" id="IPR006108">
    <property type="entry name" value="3HC_DH_C"/>
</dbReference>
<evidence type="ECO:0000256" key="1">
    <source>
        <dbReference type="ARBA" id="ARBA00005005"/>
    </source>
</evidence>
<dbReference type="Pfam" id="PF00725">
    <property type="entry name" value="3HCDH"/>
    <property type="match status" value="1"/>
</dbReference>
<comment type="similarity">
    <text evidence="2">In the central section; belongs to the 3-hydroxyacyl-CoA dehydrogenase family.</text>
</comment>
<dbReference type="GO" id="GO:0016509">
    <property type="term" value="F:long-chain (3S)-3-hydroxyacyl-CoA dehydrogenase (NAD+) activity"/>
    <property type="evidence" value="ECO:0007669"/>
    <property type="project" value="TreeGrafter"/>
</dbReference>
<organism evidence="16 17">
    <name type="scientific">Ferrimonas aestuarii</name>
    <dbReference type="NCBI Taxonomy" id="2569539"/>
    <lineage>
        <taxon>Bacteria</taxon>
        <taxon>Pseudomonadati</taxon>
        <taxon>Pseudomonadota</taxon>
        <taxon>Gammaproteobacteria</taxon>
        <taxon>Alteromonadales</taxon>
        <taxon>Ferrimonadaceae</taxon>
        <taxon>Ferrimonas</taxon>
    </lineage>
</organism>
<dbReference type="Proteomes" id="UP000305675">
    <property type="component" value="Unassembled WGS sequence"/>
</dbReference>